<keyword evidence="7" id="KW-0692">RNA repair</keyword>
<dbReference type="AlphaFoldDB" id="A0AAU8A771"/>
<feature type="domain" description="Poly A polymerase head" evidence="13">
    <location>
        <begin position="121"/>
        <end position="249"/>
    </location>
</feature>
<dbReference type="InterPro" id="IPR050124">
    <property type="entry name" value="tRNA_CCA-adding_enzyme"/>
</dbReference>
<dbReference type="CDD" id="cd00077">
    <property type="entry name" value="HDc"/>
    <property type="match status" value="1"/>
</dbReference>
<evidence type="ECO:0000256" key="12">
    <source>
        <dbReference type="SAM" id="MobiDB-lite"/>
    </source>
</evidence>
<evidence type="ECO:0000259" key="15">
    <source>
        <dbReference type="Pfam" id="PF12627"/>
    </source>
</evidence>
<comment type="cofactor">
    <cofactor evidence="1">
        <name>Mg(2+)</name>
        <dbReference type="ChEBI" id="CHEBI:18420"/>
    </cofactor>
</comment>
<dbReference type="InterPro" id="IPR043519">
    <property type="entry name" value="NT_sf"/>
</dbReference>
<name>A0AAU8A771_9FIRM</name>
<dbReference type="GO" id="GO:0008033">
    <property type="term" value="P:tRNA processing"/>
    <property type="evidence" value="ECO:0007669"/>
    <property type="project" value="UniProtKB-KW"/>
</dbReference>
<evidence type="ECO:0000313" key="16">
    <source>
        <dbReference type="EMBL" id="XCC61539.1"/>
    </source>
</evidence>
<dbReference type="PANTHER" id="PTHR47545:SF1">
    <property type="entry name" value="MULTIFUNCTIONAL CCA PROTEIN"/>
    <property type="match status" value="1"/>
</dbReference>
<organism evidence="16">
    <name type="scientific">Christensenella massiliensis</name>
    <dbReference type="NCBI Taxonomy" id="1805714"/>
    <lineage>
        <taxon>Bacteria</taxon>
        <taxon>Bacillati</taxon>
        <taxon>Bacillota</taxon>
        <taxon>Clostridia</taxon>
        <taxon>Christensenellales</taxon>
        <taxon>Christensenellaceae</taxon>
        <taxon>Christensenella</taxon>
    </lineage>
</organism>
<feature type="domain" description="HD" evidence="14">
    <location>
        <begin position="372"/>
        <end position="461"/>
    </location>
</feature>
<dbReference type="Pfam" id="PF12627">
    <property type="entry name" value="PolyA_pol_RNAbd"/>
    <property type="match status" value="1"/>
</dbReference>
<keyword evidence="5" id="KW-0479">Metal-binding</keyword>
<dbReference type="SUPFAM" id="SSF81891">
    <property type="entry name" value="Poly A polymerase C-terminal region-like"/>
    <property type="match status" value="1"/>
</dbReference>
<dbReference type="InterPro" id="IPR006674">
    <property type="entry name" value="HD_domain"/>
</dbReference>
<dbReference type="NCBIfam" id="TIGR00277">
    <property type="entry name" value="HDIG"/>
    <property type="match status" value="1"/>
</dbReference>
<dbReference type="SUPFAM" id="SSF81301">
    <property type="entry name" value="Nucleotidyltransferase"/>
    <property type="match status" value="1"/>
</dbReference>
<dbReference type="Pfam" id="PF01743">
    <property type="entry name" value="PolyA_pol"/>
    <property type="match status" value="1"/>
</dbReference>
<evidence type="ECO:0000259" key="13">
    <source>
        <dbReference type="Pfam" id="PF01743"/>
    </source>
</evidence>
<keyword evidence="8" id="KW-0067">ATP-binding</keyword>
<keyword evidence="3" id="KW-0819">tRNA processing</keyword>
<feature type="region of interest" description="Disordered" evidence="12">
    <location>
        <begin position="1"/>
        <end position="21"/>
    </location>
</feature>
<protein>
    <submittedName>
        <fullName evidence="16">HD domain-containing protein</fullName>
    </submittedName>
</protein>
<dbReference type="PANTHER" id="PTHR47545">
    <property type="entry name" value="MULTIFUNCTIONAL CCA PROTEIN"/>
    <property type="match status" value="1"/>
</dbReference>
<dbReference type="GO" id="GO:0016779">
    <property type="term" value="F:nucleotidyltransferase activity"/>
    <property type="evidence" value="ECO:0007669"/>
    <property type="project" value="UniProtKB-KW"/>
</dbReference>
<evidence type="ECO:0000256" key="4">
    <source>
        <dbReference type="ARBA" id="ARBA00022695"/>
    </source>
</evidence>
<dbReference type="GO" id="GO:0042245">
    <property type="term" value="P:RNA repair"/>
    <property type="evidence" value="ECO:0007669"/>
    <property type="project" value="UniProtKB-KW"/>
</dbReference>
<reference evidence="16" key="1">
    <citation type="submission" date="2023-02" db="EMBL/GenBank/DDBJ databases">
        <title>Gut commensal Christensenella minuta modulates host metabolism via a new class of secondary bile acids.</title>
        <authorList>
            <person name="Liu C."/>
        </authorList>
    </citation>
    <scope>NUCLEOTIDE SEQUENCE</scope>
    <source>
        <strain evidence="16">CA70</strain>
    </source>
</reference>
<accession>A0AAU8A771</accession>
<dbReference type="GO" id="GO:0046872">
    <property type="term" value="F:metal ion binding"/>
    <property type="evidence" value="ECO:0007669"/>
    <property type="project" value="UniProtKB-KW"/>
</dbReference>
<dbReference type="InterPro" id="IPR003607">
    <property type="entry name" value="HD/PDEase_dom"/>
</dbReference>
<gene>
    <name evidence="16" type="ORF">PUP29_08355</name>
</gene>
<dbReference type="Gene3D" id="1.10.246.80">
    <property type="match status" value="1"/>
</dbReference>
<evidence type="ECO:0000256" key="9">
    <source>
        <dbReference type="ARBA" id="ARBA00022842"/>
    </source>
</evidence>
<evidence type="ECO:0000256" key="6">
    <source>
        <dbReference type="ARBA" id="ARBA00022741"/>
    </source>
</evidence>
<evidence type="ECO:0000256" key="7">
    <source>
        <dbReference type="ARBA" id="ARBA00022800"/>
    </source>
</evidence>
<proteinExistence type="inferred from homology"/>
<dbReference type="Gene3D" id="1.10.3090.10">
    <property type="entry name" value="cca-adding enzyme, domain 2"/>
    <property type="match status" value="1"/>
</dbReference>
<keyword evidence="10 11" id="KW-0694">RNA-binding</keyword>
<dbReference type="Pfam" id="PF01966">
    <property type="entry name" value="HD"/>
    <property type="match status" value="1"/>
</dbReference>
<comment type="similarity">
    <text evidence="11">Belongs to the tRNA nucleotidyltransferase/poly(A) polymerase family.</text>
</comment>
<dbReference type="Gene3D" id="3.30.460.10">
    <property type="entry name" value="Beta Polymerase, domain 2"/>
    <property type="match status" value="1"/>
</dbReference>
<feature type="domain" description="tRNA nucleotidyltransferase/poly(A) polymerase RNA and SrmB- binding" evidence="15">
    <location>
        <begin position="275"/>
        <end position="342"/>
    </location>
</feature>
<dbReference type="InterPro" id="IPR006675">
    <property type="entry name" value="HDIG_dom"/>
</dbReference>
<dbReference type="InterPro" id="IPR032828">
    <property type="entry name" value="PolyA_RNA-bd"/>
</dbReference>
<dbReference type="RefSeq" id="WP_079546297.1">
    <property type="nucleotide sequence ID" value="NZ_CP117826.1"/>
</dbReference>
<evidence type="ECO:0000256" key="2">
    <source>
        <dbReference type="ARBA" id="ARBA00022679"/>
    </source>
</evidence>
<evidence type="ECO:0000256" key="10">
    <source>
        <dbReference type="ARBA" id="ARBA00022884"/>
    </source>
</evidence>
<evidence type="ECO:0000256" key="11">
    <source>
        <dbReference type="RuleBase" id="RU003953"/>
    </source>
</evidence>
<dbReference type="EMBL" id="CP117826">
    <property type="protein sequence ID" value="XCC61539.1"/>
    <property type="molecule type" value="Genomic_DNA"/>
</dbReference>
<keyword evidence="9" id="KW-0460">Magnesium</keyword>
<evidence type="ECO:0000256" key="5">
    <source>
        <dbReference type="ARBA" id="ARBA00022723"/>
    </source>
</evidence>
<keyword evidence="6" id="KW-0547">Nucleotide-binding</keyword>
<evidence type="ECO:0000256" key="3">
    <source>
        <dbReference type="ARBA" id="ARBA00022694"/>
    </source>
</evidence>
<sequence length="556" mass="61704">MCSRERRFKRRTRGKRAASAEPCAGLPGIRTLLRHTGKGQEPYIGRRSEAGLPPLLSCGAWDIRFYRAGGAWNLEILRRLLLQSKTERLSVPPTRGRREKEMEAHIERFFKIWSEAGLPPCYLVGGYVRNCVLKLAGTDLDIASSAPPQALCALPAPEFLVEERAFGLGTVVVKQRFEGRLYTYEYTAFRCDSYGRGGAHAPRSVRFTDSMEEDAQRRDFTVNALYMGADGSVLDPTGRGLRAAGEGVIGQVTDGTLSEDALRILRMARFAAELGFTVEQATWECARAHVDGLADISRERIRDELVKILMADVKYGKKDGVLRGLHMLKELGALSDIVPALAEGDGMEQNAQYHAYDVLEHSLRTCACAPPDLITRLAALLHDVGKPGVFREYGKMYGHDKAGAEIARAALRELRFDADTTDAVCALVGAHMFDLDNGAKKKAVVRQLMRLGERQFLRLADLREADFRGSGKGNPALSAEKWRKTLRELKEKGAPITRAQLAVDGNDIMRELGLEPGRQVGELLSALHAYALKKPAQNSYKNLIRYAKIINTYENR</sequence>
<keyword evidence="2 11" id="KW-0808">Transferase</keyword>
<dbReference type="GO" id="GO:0005524">
    <property type="term" value="F:ATP binding"/>
    <property type="evidence" value="ECO:0007669"/>
    <property type="project" value="UniProtKB-KW"/>
</dbReference>
<evidence type="ECO:0000256" key="8">
    <source>
        <dbReference type="ARBA" id="ARBA00022840"/>
    </source>
</evidence>
<evidence type="ECO:0000259" key="14">
    <source>
        <dbReference type="Pfam" id="PF01966"/>
    </source>
</evidence>
<evidence type="ECO:0000256" key="1">
    <source>
        <dbReference type="ARBA" id="ARBA00001946"/>
    </source>
</evidence>
<feature type="compositionally biased region" description="Basic residues" evidence="12">
    <location>
        <begin position="1"/>
        <end position="16"/>
    </location>
</feature>
<keyword evidence="4" id="KW-0548">Nucleotidyltransferase</keyword>
<dbReference type="InterPro" id="IPR002646">
    <property type="entry name" value="PolA_pol_head_dom"/>
</dbReference>
<dbReference type="GO" id="GO:0003723">
    <property type="term" value="F:RNA binding"/>
    <property type="evidence" value="ECO:0007669"/>
    <property type="project" value="UniProtKB-KW"/>
</dbReference>